<feature type="compositionally biased region" description="Basic and acidic residues" evidence="1">
    <location>
        <begin position="1"/>
        <end position="16"/>
    </location>
</feature>
<evidence type="ECO:0000313" key="2">
    <source>
        <dbReference type="EMBL" id="CAG8854261.1"/>
    </source>
</evidence>
<organism evidence="2 3">
    <name type="scientific">Gigaspora margarita</name>
    <dbReference type="NCBI Taxonomy" id="4874"/>
    <lineage>
        <taxon>Eukaryota</taxon>
        <taxon>Fungi</taxon>
        <taxon>Fungi incertae sedis</taxon>
        <taxon>Mucoromycota</taxon>
        <taxon>Glomeromycotina</taxon>
        <taxon>Glomeromycetes</taxon>
        <taxon>Diversisporales</taxon>
        <taxon>Gigasporaceae</taxon>
        <taxon>Gigaspora</taxon>
    </lineage>
</organism>
<comment type="caution">
    <text evidence="2">The sequence shown here is derived from an EMBL/GenBank/DDBJ whole genome shotgun (WGS) entry which is preliminary data.</text>
</comment>
<dbReference type="Proteomes" id="UP000789901">
    <property type="component" value="Unassembled WGS sequence"/>
</dbReference>
<name>A0ABN7XIL3_GIGMA</name>
<proteinExistence type="predicted"/>
<evidence type="ECO:0000313" key="3">
    <source>
        <dbReference type="Proteomes" id="UP000789901"/>
    </source>
</evidence>
<sequence>LSDKTHNEIQDSEKRSNYANPGYEPTKTGLGGVITEGLGKNCYCFYTDYPAYNETSPLKKQNKQNSCSPKGPGESPFWKSLKPYKGSIKTNGLSRKKRRYYEWDYTHNDIVYDSVRSGNCNSEIAAAPILYPD</sequence>
<evidence type="ECO:0000256" key="1">
    <source>
        <dbReference type="SAM" id="MobiDB-lite"/>
    </source>
</evidence>
<gene>
    <name evidence="2" type="ORF">GMARGA_LOCUS43082</name>
</gene>
<dbReference type="EMBL" id="CAJVQB010135495">
    <property type="protein sequence ID" value="CAG8854261.1"/>
    <property type="molecule type" value="Genomic_DNA"/>
</dbReference>
<protein>
    <submittedName>
        <fullName evidence="2">15383_t:CDS:1</fullName>
    </submittedName>
</protein>
<feature type="non-terminal residue" evidence="2">
    <location>
        <position position="1"/>
    </location>
</feature>
<feature type="region of interest" description="Disordered" evidence="1">
    <location>
        <begin position="1"/>
        <end position="25"/>
    </location>
</feature>
<reference evidence="2 3" key="1">
    <citation type="submission" date="2021-06" db="EMBL/GenBank/DDBJ databases">
        <authorList>
            <person name="Kallberg Y."/>
            <person name="Tangrot J."/>
            <person name="Rosling A."/>
        </authorList>
    </citation>
    <scope>NUCLEOTIDE SEQUENCE [LARGE SCALE GENOMIC DNA]</scope>
    <source>
        <strain evidence="2 3">120-4 pot B 10/14</strain>
    </source>
</reference>
<keyword evidence="3" id="KW-1185">Reference proteome</keyword>
<accession>A0ABN7XIL3</accession>